<feature type="compositionally biased region" description="Pro residues" evidence="1">
    <location>
        <begin position="400"/>
        <end position="415"/>
    </location>
</feature>
<dbReference type="Proteomes" id="UP000054166">
    <property type="component" value="Unassembled WGS sequence"/>
</dbReference>
<dbReference type="EMBL" id="KN832989">
    <property type="protein sequence ID" value="KIM83765.1"/>
    <property type="molecule type" value="Genomic_DNA"/>
</dbReference>
<feature type="compositionally biased region" description="Low complexity" evidence="1">
    <location>
        <begin position="327"/>
        <end position="368"/>
    </location>
</feature>
<feature type="compositionally biased region" description="Polar residues" evidence="1">
    <location>
        <begin position="762"/>
        <end position="779"/>
    </location>
</feature>
<dbReference type="OrthoDB" id="2413468at2759"/>
<feature type="compositionally biased region" description="Basic and acidic residues" evidence="1">
    <location>
        <begin position="544"/>
        <end position="553"/>
    </location>
</feature>
<feature type="region of interest" description="Disordered" evidence="1">
    <location>
        <begin position="742"/>
        <end position="962"/>
    </location>
</feature>
<dbReference type="AlphaFoldDB" id="A0A0C3FHB7"/>
<protein>
    <submittedName>
        <fullName evidence="2">Uncharacterized protein</fullName>
    </submittedName>
</protein>
<feature type="compositionally biased region" description="Low complexity" evidence="1">
    <location>
        <begin position="185"/>
        <end position="202"/>
    </location>
</feature>
<feature type="compositionally biased region" description="Low complexity" evidence="1">
    <location>
        <begin position="445"/>
        <end position="457"/>
    </location>
</feature>
<feature type="compositionally biased region" description="Basic residues" evidence="1">
    <location>
        <begin position="595"/>
        <end position="604"/>
    </location>
</feature>
<feature type="region of interest" description="Disordered" evidence="1">
    <location>
        <begin position="316"/>
        <end position="485"/>
    </location>
</feature>
<reference evidence="2 3" key="1">
    <citation type="submission" date="2014-04" db="EMBL/GenBank/DDBJ databases">
        <authorList>
            <consortium name="DOE Joint Genome Institute"/>
            <person name="Kuo A."/>
            <person name="Tarkka M."/>
            <person name="Buscot F."/>
            <person name="Kohler A."/>
            <person name="Nagy L.G."/>
            <person name="Floudas D."/>
            <person name="Copeland A."/>
            <person name="Barry K.W."/>
            <person name="Cichocki N."/>
            <person name="Veneault-Fourrey C."/>
            <person name="LaButti K."/>
            <person name="Lindquist E.A."/>
            <person name="Lipzen A."/>
            <person name="Lundell T."/>
            <person name="Morin E."/>
            <person name="Murat C."/>
            <person name="Sun H."/>
            <person name="Tunlid A."/>
            <person name="Henrissat B."/>
            <person name="Grigoriev I.V."/>
            <person name="Hibbett D.S."/>
            <person name="Martin F."/>
            <person name="Nordberg H.P."/>
            <person name="Cantor M.N."/>
            <person name="Hua S.X."/>
        </authorList>
    </citation>
    <scope>NUCLEOTIDE SEQUENCE [LARGE SCALE GENOMIC DNA]</scope>
    <source>
        <strain evidence="2 3">F 1598</strain>
    </source>
</reference>
<feature type="compositionally biased region" description="Pro residues" evidence="1">
    <location>
        <begin position="669"/>
        <end position="689"/>
    </location>
</feature>
<dbReference type="InParanoid" id="A0A0C3FHB7"/>
<feature type="compositionally biased region" description="Basic and acidic residues" evidence="1">
    <location>
        <begin position="113"/>
        <end position="130"/>
    </location>
</feature>
<dbReference type="STRING" id="765440.A0A0C3FHB7"/>
<gene>
    <name evidence="2" type="ORF">PILCRDRAFT_6665</name>
</gene>
<name>A0A0C3FHB7_PILCF</name>
<reference evidence="3" key="2">
    <citation type="submission" date="2015-01" db="EMBL/GenBank/DDBJ databases">
        <title>Evolutionary Origins and Diversification of the Mycorrhizal Mutualists.</title>
        <authorList>
            <consortium name="DOE Joint Genome Institute"/>
            <consortium name="Mycorrhizal Genomics Consortium"/>
            <person name="Kohler A."/>
            <person name="Kuo A."/>
            <person name="Nagy L.G."/>
            <person name="Floudas D."/>
            <person name="Copeland A."/>
            <person name="Barry K.W."/>
            <person name="Cichocki N."/>
            <person name="Veneault-Fourrey C."/>
            <person name="LaButti K."/>
            <person name="Lindquist E.A."/>
            <person name="Lipzen A."/>
            <person name="Lundell T."/>
            <person name="Morin E."/>
            <person name="Murat C."/>
            <person name="Riley R."/>
            <person name="Ohm R."/>
            <person name="Sun H."/>
            <person name="Tunlid A."/>
            <person name="Henrissat B."/>
            <person name="Grigoriev I.V."/>
            <person name="Hibbett D.S."/>
            <person name="Martin F."/>
        </authorList>
    </citation>
    <scope>NUCLEOTIDE SEQUENCE [LARGE SCALE GENOMIC DNA]</scope>
    <source>
        <strain evidence="3">F 1598</strain>
    </source>
</reference>
<feature type="compositionally biased region" description="Polar residues" evidence="1">
    <location>
        <begin position="840"/>
        <end position="851"/>
    </location>
</feature>
<dbReference type="HOGENOM" id="CLU_012232_0_0_1"/>
<evidence type="ECO:0000256" key="1">
    <source>
        <dbReference type="SAM" id="MobiDB-lite"/>
    </source>
</evidence>
<accession>A0A0C3FHB7</accession>
<feature type="region of interest" description="Disordered" evidence="1">
    <location>
        <begin position="514"/>
        <end position="690"/>
    </location>
</feature>
<feature type="compositionally biased region" description="Low complexity" evidence="1">
    <location>
        <begin position="657"/>
        <end position="668"/>
    </location>
</feature>
<proteinExistence type="predicted"/>
<feature type="compositionally biased region" description="Polar residues" evidence="1">
    <location>
        <begin position="58"/>
        <end position="69"/>
    </location>
</feature>
<sequence>MDSASLPAARPRPIPLDRKDTQDGILSYYQSDEAGQLYTPPPLEIKTALPKPHRRQMSAASSPSEYSPNTDEENDPKFFPPPPATTALAHKHKTSSSLEGVRRRSSIPSAGGMDRRRLAIVDMSSNEHGHGNTGATRNGNIHSRRGIERPMDGLALVAPPDASARTYTHLTPPASASLVVENTHSSAPSRSLSSSEITTSGTATRSNSAQQIAHRRKSSRQVGIIGTSDAGADSPQRTPDALKSPIFQLPQLRAPSPIGPMSQSDISEKHGPSPLRGQSLNDRFAPDPLIITPGIGEGKGIHDPVAAPVVISLSHNSAPPVARPPRRSLSPGKLSARTSSPATESRSSSTAPPSSGSSYPSLPLSPEPQTSYLHYQPGVHATAGPLPPPPRAVFNITPGTTPPPRPPRLNSPPPSGSRVRGDVGSVKQALQLPDAVGRVLNGKASSGSLSGNSSRSAVSDRSEIVLPRPRPMSAHSEELTPTATMVTPTNTEHIREGAFPPSTETSLVMLRQQGRSVDDSVADAKSTTDDPAKTNGALLATVTESHRPSEKVEAQNGHGSKKGEGEYNIIVEDAPRAHSPPSDEGVAMSTDSAHKSRNLFRRSMSRSPPKVINDIGEDVTSPSPPRLRSTLGANLKRFSSLPRTPSRRSEKRLSGGSRSSITSSVSNPSIPPPPSPPAVPDVPRSPPPIQKIISPWPSAMFYSEILEKKTALERSLAYAAKINELYMHDCGLGQFLMERHTGGNPSRKRAMVHSSGYRGPSTAPNSFQTRHISRSSVESEATFPRRADTTVATDLSYRPTVDTSPPNGPPPLPYPSLAQPLPSPVSQSSINMSLSSASSTRFLNSPKSTKSPGGFFSSLGRKASMRTKDSSDSSSSKLQKPSVKAAPPQPRPVNIPSAPTVPGGPRAAPNRISRSQTIMLPKPPPSSASSRRSNSINQKPTMFARRSSPDATSGESVGNLKEDPEFVSQVDKLADLLPHADREVLAGYLRRAGSDLNAIGQYLEDEKNGNLRFD</sequence>
<feature type="region of interest" description="Disordered" evidence="1">
    <location>
        <begin position="1"/>
        <end position="145"/>
    </location>
</feature>
<keyword evidence="3" id="KW-1185">Reference proteome</keyword>
<organism evidence="2 3">
    <name type="scientific">Piloderma croceum (strain F 1598)</name>
    <dbReference type="NCBI Taxonomy" id="765440"/>
    <lineage>
        <taxon>Eukaryota</taxon>
        <taxon>Fungi</taxon>
        <taxon>Dikarya</taxon>
        <taxon>Basidiomycota</taxon>
        <taxon>Agaricomycotina</taxon>
        <taxon>Agaricomycetes</taxon>
        <taxon>Agaricomycetidae</taxon>
        <taxon>Atheliales</taxon>
        <taxon>Atheliaceae</taxon>
        <taxon>Piloderma</taxon>
    </lineage>
</organism>
<evidence type="ECO:0000313" key="3">
    <source>
        <dbReference type="Proteomes" id="UP000054166"/>
    </source>
</evidence>
<feature type="region of interest" description="Disordered" evidence="1">
    <location>
        <begin position="172"/>
        <end position="283"/>
    </location>
</feature>
<feature type="compositionally biased region" description="Low complexity" evidence="1">
    <location>
        <begin position="815"/>
        <end position="839"/>
    </location>
</feature>
<evidence type="ECO:0000313" key="2">
    <source>
        <dbReference type="EMBL" id="KIM83765.1"/>
    </source>
</evidence>